<dbReference type="GO" id="GO:0046872">
    <property type="term" value="F:metal ion binding"/>
    <property type="evidence" value="ECO:0007669"/>
    <property type="project" value="UniProtKB-KW"/>
</dbReference>
<dbReference type="Gene3D" id="3.40.470.10">
    <property type="entry name" value="Uracil-DNA glycosylase-like domain"/>
    <property type="match status" value="1"/>
</dbReference>
<feature type="domain" description="Uracil-DNA glycosylase-like" evidence="8">
    <location>
        <begin position="23"/>
        <end position="198"/>
    </location>
</feature>
<dbReference type="EMBL" id="FNNC01000003">
    <property type="protein sequence ID" value="SDW54162.1"/>
    <property type="molecule type" value="Genomic_DNA"/>
</dbReference>
<keyword evidence="3" id="KW-0227">DNA damage</keyword>
<dbReference type="STRING" id="1122204.SAMN05421781_1672"/>
<dbReference type="InterPro" id="IPR036895">
    <property type="entry name" value="Uracil-DNA_glycosylase-like_sf"/>
</dbReference>
<keyword evidence="4" id="KW-0378">Hydrolase</keyword>
<keyword evidence="7" id="KW-0234">DNA repair</keyword>
<name>A0A1H2UD94_9BACI</name>
<gene>
    <name evidence="9" type="ORF">SAMN05421781_1672</name>
</gene>
<dbReference type="Proteomes" id="UP000199488">
    <property type="component" value="Unassembled WGS sequence"/>
</dbReference>
<accession>A0A1H2UD94</accession>
<dbReference type="SMART" id="SM00987">
    <property type="entry name" value="UreE_C"/>
    <property type="match status" value="1"/>
</dbReference>
<keyword evidence="5" id="KW-0408">Iron</keyword>
<dbReference type="CDD" id="cd10030">
    <property type="entry name" value="UDG-F4_TTUDGA_SPO1dp_like"/>
    <property type="match status" value="1"/>
</dbReference>
<evidence type="ECO:0000313" key="9">
    <source>
        <dbReference type="EMBL" id="SDW54162.1"/>
    </source>
</evidence>
<keyword evidence="10" id="KW-1185">Reference proteome</keyword>
<dbReference type="SMART" id="SM00986">
    <property type="entry name" value="UDG"/>
    <property type="match status" value="1"/>
</dbReference>
<evidence type="ECO:0000313" key="10">
    <source>
        <dbReference type="Proteomes" id="UP000199488"/>
    </source>
</evidence>
<dbReference type="GO" id="GO:0097506">
    <property type="term" value="F:deaminated base DNA N-glycosylase activity"/>
    <property type="evidence" value="ECO:0007669"/>
    <property type="project" value="UniProtKB-ARBA"/>
</dbReference>
<keyword evidence="6" id="KW-0411">Iron-sulfur</keyword>
<evidence type="ECO:0000256" key="7">
    <source>
        <dbReference type="ARBA" id="ARBA00023204"/>
    </source>
</evidence>
<sequence>MLPKAAVEEAKKRMEGHRCEGFLDGPNPADPVVMMIGEAPGETEITGGGPYDGRAGRQFLSYIELLPFPVEDIYVTRTIKSRPYRWGNTPSGAPRKYNRTPNQKEIMAHAPLLDWEIRSAAPKILCPMGRTPYWRLFGRSPRMPDTAGSHFTSPIRQVSASGKKYIWSREHYLIFPLYHPAASLYNRSLETVIQKHFRSLARLLSVLS</sequence>
<dbReference type="PANTHER" id="PTHR33693">
    <property type="entry name" value="TYPE-5 URACIL-DNA GLYCOSYLASE"/>
    <property type="match status" value="1"/>
</dbReference>
<organism evidence="9 10">
    <name type="scientific">Marinococcus luteus</name>
    <dbReference type="NCBI Taxonomy" id="1122204"/>
    <lineage>
        <taxon>Bacteria</taxon>
        <taxon>Bacillati</taxon>
        <taxon>Bacillota</taxon>
        <taxon>Bacilli</taxon>
        <taxon>Bacillales</taxon>
        <taxon>Bacillaceae</taxon>
        <taxon>Marinococcus</taxon>
    </lineage>
</organism>
<evidence type="ECO:0000256" key="6">
    <source>
        <dbReference type="ARBA" id="ARBA00023014"/>
    </source>
</evidence>
<dbReference type="AlphaFoldDB" id="A0A1H2UD94"/>
<keyword evidence="2" id="KW-0479">Metal-binding</keyword>
<dbReference type="InterPro" id="IPR005122">
    <property type="entry name" value="Uracil-DNA_glycosylase-like"/>
</dbReference>
<evidence type="ECO:0000256" key="4">
    <source>
        <dbReference type="ARBA" id="ARBA00022801"/>
    </source>
</evidence>
<dbReference type="InterPro" id="IPR051536">
    <property type="entry name" value="UDG_Type-4/5"/>
</dbReference>
<proteinExistence type="predicted"/>
<evidence type="ECO:0000256" key="1">
    <source>
        <dbReference type="ARBA" id="ARBA00022485"/>
    </source>
</evidence>
<dbReference type="GO" id="GO:0006281">
    <property type="term" value="P:DNA repair"/>
    <property type="evidence" value="ECO:0007669"/>
    <property type="project" value="UniProtKB-KW"/>
</dbReference>
<evidence type="ECO:0000256" key="3">
    <source>
        <dbReference type="ARBA" id="ARBA00022763"/>
    </source>
</evidence>
<dbReference type="GO" id="GO:0051539">
    <property type="term" value="F:4 iron, 4 sulfur cluster binding"/>
    <property type="evidence" value="ECO:0007669"/>
    <property type="project" value="UniProtKB-KW"/>
</dbReference>
<evidence type="ECO:0000256" key="5">
    <source>
        <dbReference type="ARBA" id="ARBA00023004"/>
    </source>
</evidence>
<evidence type="ECO:0000256" key="2">
    <source>
        <dbReference type="ARBA" id="ARBA00022723"/>
    </source>
</evidence>
<dbReference type="PANTHER" id="PTHR33693:SF1">
    <property type="entry name" value="TYPE-4 URACIL-DNA GLYCOSYLASE"/>
    <property type="match status" value="1"/>
</dbReference>
<dbReference type="SUPFAM" id="SSF52141">
    <property type="entry name" value="Uracil-DNA glycosylase-like"/>
    <property type="match status" value="1"/>
</dbReference>
<evidence type="ECO:0000259" key="8">
    <source>
        <dbReference type="SMART" id="SM00986"/>
    </source>
</evidence>
<keyword evidence="1" id="KW-0004">4Fe-4S</keyword>
<dbReference type="Pfam" id="PF03167">
    <property type="entry name" value="UDG"/>
    <property type="match status" value="1"/>
</dbReference>
<dbReference type="RefSeq" id="WP_176967712.1">
    <property type="nucleotide sequence ID" value="NZ_FNNC01000003.1"/>
</dbReference>
<protein>
    <submittedName>
        <fullName evidence="9">DNA polymerase</fullName>
    </submittedName>
</protein>
<reference evidence="9 10" key="1">
    <citation type="submission" date="2016-10" db="EMBL/GenBank/DDBJ databases">
        <authorList>
            <person name="de Groot N.N."/>
        </authorList>
    </citation>
    <scope>NUCLEOTIDE SEQUENCE [LARGE SCALE GENOMIC DNA]</scope>
    <source>
        <strain evidence="9 10">DSM 23126</strain>
    </source>
</reference>